<keyword evidence="3" id="KW-0560">Oxidoreductase</keyword>
<dbReference type="InterPro" id="IPR013154">
    <property type="entry name" value="ADH-like_N"/>
</dbReference>
<dbReference type="InterPro" id="IPR020843">
    <property type="entry name" value="ER"/>
</dbReference>
<dbReference type="SUPFAM" id="SSF51735">
    <property type="entry name" value="NAD(P)-binding Rossmann-fold domains"/>
    <property type="match status" value="1"/>
</dbReference>
<dbReference type="Pfam" id="PF08240">
    <property type="entry name" value="ADH_N"/>
    <property type="match status" value="1"/>
</dbReference>
<dbReference type="InterPro" id="IPR013149">
    <property type="entry name" value="ADH-like_C"/>
</dbReference>
<gene>
    <name evidence="5" type="ORF">NK118_05760</name>
</gene>
<feature type="domain" description="Enoyl reductase (ER)" evidence="4">
    <location>
        <begin position="20"/>
        <end position="364"/>
    </location>
</feature>
<evidence type="ECO:0000259" key="4">
    <source>
        <dbReference type="SMART" id="SM00829"/>
    </source>
</evidence>
<dbReference type="InterPro" id="IPR036291">
    <property type="entry name" value="NAD(P)-bd_dom_sf"/>
</dbReference>
<dbReference type="PANTHER" id="PTHR43401">
    <property type="entry name" value="L-THREONINE 3-DEHYDROGENASE"/>
    <property type="match status" value="1"/>
</dbReference>
<dbReference type="InterPro" id="IPR050129">
    <property type="entry name" value="Zn_alcohol_dh"/>
</dbReference>
<dbReference type="Gene3D" id="3.90.180.10">
    <property type="entry name" value="Medium-chain alcohol dehydrogenases, catalytic domain"/>
    <property type="match status" value="1"/>
</dbReference>
<accession>A0ABT1EKC0</accession>
<sequence>MENVTEKQMRAIVAYPDGRMVLEQFKVPQLGDNPYAPHDVLCEVEYCGICGSDIHRWKEDKTGVKTSPRRMVAGHEIVSKVIAVGEDVTTVKPGDRVVHEIVTNFCGHCPACREGRYNICNVLPPMEGRAHYTTGGGFAKYTVWPEYQLHVLPDHLDPMKCVLIEPTAGSIHSVITRMGVKAGESVAILGPGARGILMMQICKAIGAGPIIMTGVTRDEPFRLKMAKELGADYIVNVEKEDIRDVVNKVTGGIGVDVVLENTGVVDPIDESLDIVRKGGRVLWAGGGIRGGIHAPVDTHKIIVKEIDIKGEISQIPYDWETAIKLVANGSVKLDPLVTHSFDLDHWEDGFDLAHDSHDCLRVAIDLTDEKDL</sequence>
<evidence type="ECO:0000313" key="6">
    <source>
        <dbReference type="Proteomes" id="UP001523565"/>
    </source>
</evidence>
<dbReference type="Pfam" id="PF00107">
    <property type="entry name" value="ADH_zinc_N"/>
    <property type="match status" value="1"/>
</dbReference>
<dbReference type="SUPFAM" id="SSF50129">
    <property type="entry name" value="GroES-like"/>
    <property type="match status" value="1"/>
</dbReference>
<name>A0ABT1EKC0_9FIRM</name>
<protein>
    <submittedName>
        <fullName evidence="5">Alcohol dehydrogenase catalytic domain-containing protein</fullName>
    </submittedName>
</protein>
<reference evidence="5 6" key="1">
    <citation type="journal article" date="2022" name="Genome Biol. Evol.">
        <title>Host diet, physiology and behaviors set the stage for Lachnospiraceae cladogenesis.</title>
        <authorList>
            <person name="Vera-Ponce De Leon A."/>
            <person name="Schneider M."/>
            <person name="Jahnes B.C."/>
            <person name="Sadowski V."/>
            <person name="Camuy-Velez L.A."/>
            <person name="Duan J."/>
            <person name="Sabree Z.L."/>
        </authorList>
    </citation>
    <scope>NUCLEOTIDE SEQUENCE [LARGE SCALE GENOMIC DNA]</scope>
    <source>
        <strain evidence="5 6">PAL227</strain>
    </source>
</reference>
<evidence type="ECO:0000313" key="5">
    <source>
        <dbReference type="EMBL" id="MCP1109757.1"/>
    </source>
</evidence>
<evidence type="ECO:0000256" key="1">
    <source>
        <dbReference type="ARBA" id="ARBA00022723"/>
    </source>
</evidence>
<keyword evidence="1" id="KW-0479">Metal-binding</keyword>
<keyword evidence="2" id="KW-0862">Zinc</keyword>
<dbReference type="RefSeq" id="WP_262068638.1">
    <property type="nucleotide sequence ID" value="NZ_JAMXOC010000006.1"/>
</dbReference>
<dbReference type="SMART" id="SM00829">
    <property type="entry name" value="PKS_ER"/>
    <property type="match status" value="1"/>
</dbReference>
<dbReference type="InterPro" id="IPR011032">
    <property type="entry name" value="GroES-like_sf"/>
</dbReference>
<dbReference type="EMBL" id="JAMZFV010000006">
    <property type="protein sequence ID" value="MCP1109757.1"/>
    <property type="molecule type" value="Genomic_DNA"/>
</dbReference>
<proteinExistence type="predicted"/>
<organism evidence="5 6">
    <name type="scientific">Ohessyouella blattaphilus</name>
    <dbReference type="NCBI Taxonomy" id="2949333"/>
    <lineage>
        <taxon>Bacteria</taxon>
        <taxon>Bacillati</taxon>
        <taxon>Bacillota</taxon>
        <taxon>Clostridia</taxon>
        <taxon>Lachnospirales</taxon>
        <taxon>Lachnospiraceae</taxon>
        <taxon>Ohessyouella</taxon>
    </lineage>
</organism>
<dbReference type="Gene3D" id="3.40.50.720">
    <property type="entry name" value="NAD(P)-binding Rossmann-like Domain"/>
    <property type="match status" value="1"/>
</dbReference>
<comment type="caution">
    <text evidence="5">The sequence shown here is derived from an EMBL/GenBank/DDBJ whole genome shotgun (WGS) entry which is preliminary data.</text>
</comment>
<dbReference type="PANTHER" id="PTHR43401:SF2">
    <property type="entry name" value="L-THREONINE 3-DEHYDROGENASE"/>
    <property type="match status" value="1"/>
</dbReference>
<dbReference type="Proteomes" id="UP001523565">
    <property type="component" value="Unassembled WGS sequence"/>
</dbReference>
<keyword evidence="6" id="KW-1185">Reference proteome</keyword>
<evidence type="ECO:0000256" key="3">
    <source>
        <dbReference type="ARBA" id="ARBA00023002"/>
    </source>
</evidence>
<evidence type="ECO:0000256" key="2">
    <source>
        <dbReference type="ARBA" id="ARBA00022833"/>
    </source>
</evidence>